<dbReference type="AlphaFoldDB" id="A0AAI9TCV1"/>
<keyword evidence="2" id="KW-1185">Reference proteome</keyword>
<accession>A0AAI9TCV1</accession>
<protein>
    <submittedName>
        <fullName evidence="1">Uncharacterized protein</fullName>
    </submittedName>
</protein>
<gene>
    <name evidence="1" type="ORF">VN97_g8655</name>
</gene>
<evidence type="ECO:0000313" key="1">
    <source>
        <dbReference type="EMBL" id="KAJ9484713.1"/>
    </source>
</evidence>
<reference evidence="1" key="1">
    <citation type="submission" date="2015-06" db="EMBL/GenBank/DDBJ databases">
        <authorList>
            <person name="Nguyen H."/>
        </authorList>
    </citation>
    <scope>NUCLEOTIDE SEQUENCE</scope>
    <source>
        <strain evidence="1">DAOM 180753</strain>
    </source>
</reference>
<sequence length="71" mass="8021">MWFRSIISKVHSPHLFKVGPLIPTLSHVDYIIARDHLGIWASQGTQGRAQLYSVIKKRQGKDIRQVVASLA</sequence>
<dbReference type="Proteomes" id="UP001227192">
    <property type="component" value="Unassembled WGS sequence"/>
</dbReference>
<name>A0AAI9TCV1_PENTH</name>
<dbReference type="EMBL" id="LACB01000316">
    <property type="protein sequence ID" value="KAJ9484713.1"/>
    <property type="molecule type" value="Genomic_DNA"/>
</dbReference>
<reference evidence="1" key="2">
    <citation type="journal article" date="2016" name="Fungal Biol.">
        <title>Ochratoxin A production by Penicillium thymicola.</title>
        <authorList>
            <person name="Nguyen H.D.T."/>
            <person name="McMullin D.R."/>
            <person name="Ponomareva E."/>
            <person name="Riley R."/>
            <person name="Pomraning K.R."/>
            <person name="Baker S.E."/>
            <person name="Seifert K.A."/>
        </authorList>
    </citation>
    <scope>NUCLEOTIDE SEQUENCE</scope>
    <source>
        <strain evidence="1">DAOM 180753</strain>
    </source>
</reference>
<evidence type="ECO:0000313" key="2">
    <source>
        <dbReference type="Proteomes" id="UP001227192"/>
    </source>
</evidence>
<proteinExistence type="predicted"/>
<comment type="caution">
    <text evidence="1">The sequence shown here is derived from an EMBL/GenBank/DDBJ whole genome shotgun (WGS) entry which is preliminary data.</text>
</comment>
<organism evidence="1 2">
    <name type="scientific">Penicillium thymicola</name>
    <dbReference type="NCBI Taxonomy" id="293382"/>
    <lineage>
        <taxon>Eukaryota</taxon>
        <taxon>Fungi</taxon>
        <taxon>Dikarya</taxon>
        <taxon>Ascomycota</taxon>
        <taxon>Pezizomycotina</taxon>
        <taxon>Eurotiomycetes</taxon>
        <taxon>Eurotiomycetidae</taxon>
        <taxon>Eurotiales</taxon>
        <taxon>Aspergillaceae</taxon>
        <taxon>Penicillium</taxon>
    </lineage>
</organism>